<name>A0A562T0J5_CHIJA</name>
<sequence>MKRWLRITVLTGGSLLALVLLLWLLLALYIHLHRHAFREQLTERLSRHLHGHLTIREVKPSLLRSFPQVSMELDEVQLQDSLWQQHRHSLLDVQRIFVKVNTLSLLRRHLDIREITLQDGTIYLYTNKEGYTNTSVFARRDHPPHKPSSRKDADIARLQLRNILFVLDHRQKQKLFRIQVQSLSGSVNASDTALQVAVRTRLHIHDFAFNTGKGSYLHNKQLATSLQLNFNKRLQTLSIPAQRLEIDGQPLVMAATFSFAQKPAAFAIQIAAARMPFSSARAMLSPNISRKLDSIDLQQPLDLAAQLNGYIRYRDTPHVRISWATAGNTLVTRVGEWTNCSFKGDFNNELYPGQGHNDENSAVHLYGLRTEWNGLPLSADTIQVLNLKHPVLMGRFRSEFSLLKLNALAGGTFQFTAGKASANLLYKGSLLAGDTLPPYLEGAVQVQDGALAYLPRNLQLHDCNATVELSGQDLFFRNVRMQSAKSALQMEGSMRNILRLFYKAPEKVQLDWEIRSPEIDLDEFRFFLSPRRPGRAQHNKTAKTAAASRRARRLARQLEVVLNACNVNMQVQLDRLSYRRFSARQVQADLGLTQTDIRLRRISLSHAGGTLLLNGEVRPNGNNNRFRLDADISNVQIDRLFYAFENFGMQTLTSRNLKGLLSARADITGNLHDNGQLAPGSLFGTLRFELKQGALVHFAPLEDIGTFFFRKRNLSYITFDRLRNTLQLKGNRIIIPPMQISSSALDMDVNGVYGMPTGTDIYMDVPLRNPEKETRKKGRGIVLHLRATDDNKDGKVKIKLGKK</sequence>
<proteinExistence type="predicted"/>
<evidence type="ECO:0000313" key="2">
    <source>
        <dbReference type="EMBL" id="TWI86530.1"/>
    </source>
</evidence>
<comment type="caution">
    <text evidence="2">The sequence shown here is derived from an EMBL/GenBank/DDBJ whole genome shotgun (WGS) entry which is preliminary data.</text>
</comment>
<dbReference type="Pfam" id="PF05170">
    <property type="entry name" value="AsmA"/>
    <property type="match status" value="1"/>
</dbReference>
<organism evidence="2 3">
    <name type="scientific">Chitinophaga japonensis</name>
    <name type="common">Flexibacter japonensis</name>
    <dbReference type="NCBI Taxonomy" id="104662"/>
    <lineage>
        <taxon>Bacteria</taxon>
        <taxon>Pseudomonadati</taxon>
        <taxon>Bacteroidota</taxon>
        <taxon>Chitinophagia</taxon>
        <taxon>Chitinophagales</taxon>
        <taxon>Chitinophagaceae</taxon>
        <taxon>Chitinophaga</taxon>
    </lineage>
</organism>
<gene>
    <name evidence="2" type="ORF">LX66_3788</name>
</gene>
<dbReference type="RefSeq" id="WP_145716423.1">
    <property type="nucleotide sequence ID" value="NZ_BAAAFY010000005.1"/>
</dbReference>
<dbReference type="GO" id="GO:0005886">
    <property type="term" value="C:plasma membrane"/>
    <property type="evidence" value="ECO:0007669"/>
    <property type="project" value="TreeGrafter"/>
</dbReference>
<dbReference type="InterPro" id="IPR007844">
    <property type="entry name" value="AsmA"/>
</dbReference>
<dbReference type="GO" id="GO:0090313">
    <property type="term" value="P:regulation of protein targeting to membrane"/>
    <property type="evidence" value="ECO:0007669"/>
    <property type="project" value="TreeGrafter"/>
</dbReference>
<dbReference type="PANTHER" id="PTHR30441">
    <property type="entry name" value="DUF748 DOMAIN-CONTAINING PROTEIN"/>
    <property type="match status" value="1"/>
</dbReference>
<accession>A0A562T0J5</accession>
<dbReference type="InterPro" id="IPR052894">
    <property type="entry name" value="AsmA-related"/>
</dbReference>
<dbReference type="PANTHER" id="PTHR30441:SF8">
    <property type="entry name" value="DUF748 DOMAIN-CONTAINING PROTEIN"/>
    <property type="match status" value="1"/>
</dbReference>
<dbReference type="Proteomes" id="UP000316778">
    <property type="component" value="Unassembled WGS sequence"/>
</dbReference>
<evidence type="ECO:0000313" key="3">
    <source>
        <dbReference type="Proteomes" id="UP000316778"/>
    </source>
</evidence>
<keyword evidence="3" id="KW-1185">Reference proteome</keyword>
<evidence type="ECO:0000259" key="1">
    <source>
        <dbReference type="Pfam" id="PF05170"/>
    </source>
</evidence>
<dbReference type="EMBL" id="VLLG01000004">
    <property type="protein sequence ID" value="TWI86530.1"/>
    <property type="molecule type" value="Genomic_DNA"/>
</dbReference>
<dbReference type="OrthoDB" id="1489065at2"/>
<dbReference type="AlphaFoldDB" id="A0A562T0J5"/>
<protein>
    <submittedName>
        <fullName evidence="2">AsmA-like protein</fullName>
    </submittedName>
</protein>
<reference evidence="2 3" key="1">
    <citation type="journal article" date="2013" name="Stand. Genomic Sci.">
        <title>Genomic Encyclopedia of Type Strains, Phase I: The one thousand microbial genomes (KMG-I) project.</title>
        <authorList>
            <person name="Kyrpides N.C."/>
            <person name="Woyke T."/>
            <person name="Eisen J.A."/>
            <person name="Garrity G."/>
            <person name="Lilburn T.G."/>
            <person name="Beck B.J."/>
            <person name="Whitman W.B."/>
            <person name="Hugenholtz P."/>
            <person name="Klenk H.P."/>
        </authorList>
    </citation>
    <scope>NUCLEOTIDE SEQUENCE [LARGE SCALE GENOMIC DNA]</scope>
    <source>
        <strain evidence="2 3">DSM 13484</strain>
    </source>
</reference>
<feature type="domain" description="AsmA" evidence="1">
    <location>
        <begin position="1"/>
        <end position="695"/>
    </location>
</feature>